<keyword evidence="1" id="KW-0472">Membrane</keyword>
<dbReference type="OrthoDB" id="15710at2759"/>
<accession>A0A151ZIK2</accession>
<dbReference type="OMA" id="VIDSFIY"/>
<evidence type="ECO:0000313" key="2">
    <source>
        <dbReference type="EMBL" id="KYQ93786.1"/>
    </source>
</evidence>
<name>A0A151ZIK2_TIELA</name>
<keyword evidence="1" id="KW-1133">Transmembrane helix</keyword>
<dbReference type="AlphaFoldDB" id="A0A151ZIK2"/>
<protein>
    <submittedName>
        <fullName evidence="2">Uncharacterized protein</fullName>
    </submittedName>
</protein>
<evidence type="ECO:0000313" key="3">
    <source>
        <dbReference type="Proteomes" id="UP000076078"/>
    </source>
</evidence>
<comment type="caution">
    <text evidence="2">The sequence shown here is derived from an EMBL/GenBank/DDBJ whole genome shotgun (WGS) entry which is preliminary data.</text>
</comment>
<reference evidence="2 3" key="1">
    <citation type="submission" date="2015-12" db="EMBL/GenBank/DDBJ databases">
        <title>Dictyostelia acquired genes for synthesis and detection of signals that induce cell-type specialization by lateral gene transfer from prokaryotes.</title>
        <authorList>
            <person name="Gloeckner G."/>
            <person name="Schaap P."/>
        </authorList>
    </citation>
    <scope>NUCLEOTIDE SEQUENCE [LARGE SCALE GENOMIC DNA]</scope>
    <source>
        <strain evidence="2 3">TK</strain>
    </source>
</reference>
<feature type="transmembrane region" description="Helical" evidence="1">
    <location>
        <begin position="101"/>
        <end position="118"/>
    </location>
</feature>
<keyword evidence="3" id="KW-1185">Reference proteome</keyword>
<proteinExistence type="predicted"/>
<sequence>MNNIIQDVIDSFIYFGYVIKSKSNFTTKNNSNNSNNIQYDMTLPSPSGQDRYKDFIDKIKHVIKRDDVKLPEEKQRQIHEPPLPPDPDKMTFMKFIKSKRFLEIIFLLGGASFISFYLRTLYFGKTIRAIEIPDGNLMTLVVRSNNYLKLKKQILHTQDPIFPGVDLTSIEIKASAFIEPHFTEPILTNKDVRMIQDGSFIVWTKGDIEIPRTAVALKSLIKDKELFMKFSTNAELDKYIKQISLFGPPLSPSLNKKLSAMHIIKSYDPTSLLQQWKKIYRIFKKEKEPVLKEDPDTIQLTGKERDQLIDLIILKGPNQDDIVHLFRKHKNNLYQLKFGLKQYSSSYIKSNKSH</sequence>
<keyword evidence="1" id="KW-0812">Transmembrane</keyword>
<dbReference type="EMBL" id="LODT01000025">
    <property type="protein sequence ID" value="KYQ93786.1"/>
    <property type="molecule type" value="Genomic_DNA"/>
</dbReference>
<evidence type="ECO:0000256" key="1">
    <source>
        <dbReference type="SAM" id="Phobius"/>
    </source>
</evidence>
<organism evidence="2 3">
    <name type="scientific">Tieghemostelium lacteum</name>
    <name type="common">Slime mold</name>
    <name type="synonym">Dictyostelium lacteum</name>
    <dbReference type="NCBI Taxonomy" id="361077"/>
    <lineage>
        <taxon>Eukaryota</taxon>
        <taxon>Amoebozoa</taxon>
        <taxon>Evosea</taxon>
        <taxon>Eumycetozoa</taxon>
        <taxon>Dictyostelia</taxon>
        <taxon>Dictyosteliales</taxon>
        <taxon>Raperosteliaceae</taxon>
        <taxon>Tieghemostelium</taxon>
    </lineage>
</organism>
<dbReference type="Proteomes" id="UP000076078">
    <property type="component" value="Unassembled WGS sequence"/>
</dbReference>
<gene>
    <name evidence="2" type="ORF">DLAC_05179</name>
</gene>
<dbReference type="InParanoid" id="A0A151ZIK2"/>